<gene>
    <name evidence="3" type="ORF">SCF082_LOCUS31102</name>
</gene>
<dbReference type="Proteomes" id="UP001642464">
    <property type="component" value="Unassembled WGS sequence"/>
</dbReference>
<dbReference type="GO" id="GO:0008237">
    <property type="term" value="F:metallopeptidase activity"/>
    <property type="evidence" value="ECO:0007669"/>
    <property type="project" value="UniProtKB-KW"/>
</dbReference>
<evidence type="ECO:0000256" key="1">
    <source>
        <dbReference type="SAM" id="MobiDB-lite"/>
    </source>
</evidence>
<keyword evidence="4" id="KW-1185">Reference proteome</keyword>
<dbReference type="InterPro" id="IPR002048">
    <property type="entry name" value="EF_hand_dom"/>
</dbReference>
<evidence type="ECO:0000313" key="3">
    <source>
        <dbReference type="EMBL" id="CAK9058282.1"/>
    </source>
</evidence>
<dbReference type="PROSITE" id="PS50222">
    <property type="entry name" value="EF_HAND_2"/>
    <property type="match status" value="1"/>
</dbReference>
<dbReference type="EMBL" id="CAXAMM010026114">
    <property type="protein sequence ID" value="CAK9058282.1"/>
    <property type="molecule type" value="Genomic_DNA"/>
</dbReference>
<proteinExistence type="predicted"/>
<feature type="region of interest" description="Disordered" evidence="1">
    <location>
        <begin position="1"/>
        <end position="42"/>
    </location>
</feature>
<keyword evidence="3" id="KW-0645">Protease</keyword>
<protein>
    <submittedName>
        <fullName evidence="3">ATP-dependent zinc metalloprotease FtsH</fullName>
    </submittedName>
</protein>
<reference evidence="3 4" key="1">
    <citation type="submission" date="2024-02" db="EMBL/GenBank/DDBJ databases">
        <authorList>
            <person name="Chen Y."/>
            <person name="Shah S."/>
            <person name="Dougan E. K."/>
            <person name="Thang M."/>
            <person name="Chan C."/>
        </authorList>
    </citation>
    <scope>NUCLEOTIDE SEQUENCE [LARGE SCALE GENOMIC DNA]</scope>
</reference>
<dbReference type="InterPro" id="IPR011992">
    <property type="entry name" value="EF-hand-dom_pair"/>
</dbReference>
<feature type="non-terminal residue" evidence="3">
    <location>
        <position position="844"/>
    </location>
</feature>
<organism evidence="3 4">
    <name type="scientific">Durusdinium trenchii</name>
    <dbReference type="NCBI Taxonomy" id="1381693"/>
    <lineage>
        <taxon>Eukaryota</taxon>
        <taxon>Sar</taxon>
        <taxon>Alveolata</taxon>
        <taxon>Dinophyceae</taxon>
        <taxon>Suessiales</taxon>
        <taxon>Symbiodiniaceae</taxon>
        <taxon>Durusdinium</taxon>
    </lineage>
</organism>
<accession>A0ABP0N5F0</accession>
<sequence length="844" mass="95760">MHSLDENAAGQPGHLPPVSPSAPSKNLMQSASEPALQCDPSRSLPKGSFLPRQFGHPSIAARRSLAQKRQALIRDTRSFEDLSFYGSQGALGFAAHLRTRFGSVLAGWRWLDDSKKGRLSFHPFCKAARKSGFHGNMKRLWDELCQGKTFVTLEDIDPHVWRTVSTFKEQLRRKYGDDLLLAWQQGLDQSGTGRATVEDLQTCLNDLGMEVNAKELLSMFVGPGMTCMTLADFDPKAYVRWQTEPSTPIGDQAANTAEARTDRTRLGVSTKEALIDTLISRFGSVFRAWREVLDPLGRGRLSWGEFTHVFRRLGLHGDLQGLWAELDVEQLGIFRLSDLDEALDACWSDMRASFQQEYGNMLKAWIKGIDVDGKGYIDQDRFVEACKQVGFLKNADALFELMRPPGERSFMTLQDFDFKAYQAFMRNDFRMLDETKQSLGPMSTASPLEISLQERTERGFFFQIRRGWNLSKSAEFEKHCKVYIPPKQEDVHIEQFADLCSRKYGSMVAAWRFGIDPKGRGQLNFNEFCTAVRRLGYRGSLRKLWVDICPDGCYVIRLKDLDFESGDAVTLFFETIHERFEDLATVWSEVFHKDAYSSVDLEELRKGCQVLGLPADFVEKLFVGLNPMPGQKDALFLWDLEDLFVTTRRLWERKRPKHLRRSVKPVGTSLIVAKEANEARLNAQKEAEIEEAGEKMITNHTVTPQLARHALARDFVSTVACWSSELDWRGKGNITRGQFLAVMYRCGICGNLQKLWNDFTGDRGVMTFNDLDPTAQRFINECRGQLLSTYGTLGKAWHEGFDPGDLGIVDITDFTTACKSALPTLKANQVQTLFHYLLARHGQR</sequence>
<keyword evidence="3" id="KW-0378">Hydrolase</keyword>
<feature type="compositionally biased region" description="Polar residues" evidence="1">
    <location>
        <begin position="21"/>
        <end position="32"/>
    </location>
</feature>
<evidence type="ECO:0000313" key="4">
    <source>
        <dbReference type="Proteomes" id="UP001642464"/>
    </source>
</evidence>
<keyword evidence="3" id="KW-0482">Metalloprotease</keyword>
<dbReference type="SUPFAM" id="SSF47473">
    <property type="entry name" value="EF-hand"/>
    <property type="match status" value="2"/>
</dbReference>
<feature type="domain" description="EF-hand" evidence="2">
    <location>
        <begin position="357"/>
        <end position="392"/>
    </location>
</feature>
<comment type="caution">
    <text evidence="3">The sequence shown here is derived from an EMBL/GenBank/DDBJ whole genome shotgun (WGS) entry which is preliminary data.</text>
</comment>
<dbReference type="Gene3D" id="1.10.238.10">
    <property type="entry name" value="EF-hand"/>
    <property type="match status" value="1"/>
</dbReference>
<evidence type="ECO:0000259" key="2">
    <source>
        <dbReference type="PROSITE" id="PS50222"/>
    </source>
</evidence>
<name>A0ABP0N5F0_9DINO</name>